<dbReference type="AlphaFoldDB" id="A0A9N7YHW2"/>
<sequence length="188" mass="21013">MCGVPSTNRTTLLTDLHRENKLRHTIPGWNGRIRVHRNRLNVLFLPWMCPRASGRAQRLGTNSIERKTSFIRPGLQRVEPAGELTLKPPETRSSAAAAAPTRSLARLAEHERGVMGFWGFSRGSSIWCQCFCKELERFFVLDVPQRVQSFWAGFRRHWLGPQSASQTRAAVTVPAAASCQVCACASPT</sequence>
<proteinExistence type="predicted"/>
<protein>
    <submittedName>
        <fullName evidence="1">Uncharacterized protein</fullName>
    </submittedName>
</protein>
<name>A0A9N7YHW2_PLEPL</name>
<dbReference type="Proteomes" id="UP001153269">
    <property type="component" value="Unassembled WGS sequence"/>
</dbReference>
<keyword evidence="2" id="KW-1185">Reference proteome</keyword>
<evidence type="ECO:0000313" key="2">
    <source>
        <dbReference type="Proteomes" id="UP001153269"/>
    </source>
</evidence>
<accession>A0A9N7YHW2</accession>
<organism evidence="1 2">
    <name type="scientific">Pleuronectes platessa</name>
    <name type="common">European plaice</name>
    <dbReference type="NCBI Taxonomy" id="8262"/>
    <lineage>
        <taxon>Eukaryota</taxon>
        <taxon>Metazoa</taxon>
        <taxon>Chordata</taxon>
        <taxon>Craniata</taxon>
        <taxon>Vertebrata</taxon>
        <taxon>Euteleostomi</taxon>
        <taxon>Actinopterygii</taxon>
        <taxon>Neopterygii</taxon>
        <taxon>Teleostei</taxon>
        <taxon>Neoteleostei</taxon>
        <taxon>Acanthomorphata</taxon>
        <taxon>Carangaria</taxon>
        <taxon>Pleuronectiformes</taxon>
        <taxon>Pleuronectoidei</taxon>
        <taxon>Pleuronectidae</taxon>
        <taxon>Pleuronectes</taxon>
    </lineage>
</organism>
<comment type="caution">
    <text evidence="1">The sequence shown here is derived from an EMBL/GenBank/DDBJ whole genome shotgun (WGS) entry which is preliminary data.</text>
</comment>
<dbReference type="EMBL" id="CADEAL010000963">
    <property type="protein sequence ID" value="CAB1427352.1"/>
    <property type="molecule type" value="Genomic_DNA"/>
</dbReference>
<reference evidence="1" key="1">
    <citation type="submission" date="2020-03" db="EMBL/GenBank/DDBJ databases">
        <authorList>
            <person name="Weist P."/>
        </authorList>
    </citation>
    <scope>NUCLEOTIDE SEQUENCE</scope>
</reference>
<evidence type="ECO:0000313" key="1">
    <source>
        <dbReference type="EMBL" id="CAB1427352.1"/>
    </source>
</evidence>
<gene>
    <name evidence="1" type="ORF">PLEPLA_LOCUS15291</name>
</gene>